<dbReference type="AlphaFoldDB" id="A0A091CMT9"/>
<dbReference type="EMBL" id="KN125162">
    <property type="protein sequence ID" value="KFO19227.1"/>
    <property type="molecule type" value="Genomic_DNA"/>
</dbReference>
<accession>A0A091CMT9</accession>
<feature type="region of interest" description="Disordered" evidence="1">
    <location>
        <begin position="115"/>
        <end position="215"/>
    </location>
</feature>
<evidence type="ECO:0000313" key="2">
    <source>
        <dbReference type="EMBL" id="KFO19227.1"/>
    </source>
</evidence>
<evidence type="ECO:0000256" key="1">
    <source>
        <dbReference type="SAM" id="MobiDB-lite"/>
    </source>
</evidence>
<proteinExistence type="predicted"/>
<feature type="compositionally biased region" description="Basic and acidic residues" evidence="1">
    <location>
        <begin position="279"/>
        <end position="294"/>
    </location>
</feature>
<reference evidence="2 3" key="1">
    <citation type="submission" date="2013-11" db="EMBL/GenBank/DDBJ databases">
        <title>The Damaraland mole rat (Fukomys damarensis) genome and evolution of African mole rats.</title>
        <authorList>
            <person name="Gladyshev V.N."/>
            <person name="Fang X."/>
        </authorList>
    </citation>
    <scope>NUCLEOTIDE SEQUENCE [LARGE SCALE GENOMIC DNA]</scope>
    <source>
        <tissue evidence="2">Liver</tissue>
    </source>
</reference>
<feature type="compositionally biased region" description="Pro residues" evidence="1">
    <location>
        <begin position="189"/>
        <end position="199"/>
    </location>
</feature>
<feature type="compositionally biased region" description="Polar residues" evidence="1">
    <location>
        <begin position="263"/>
        <end position="277"/>
    </location>
</feature>
<feature type="compositionally biased region" description="Acidic residues" evidence="1">
    <location>
        <begin position="116"/>
        <end position="136"/>
    </location>
</feature>
<keyword evidence="3" id="KW-1185">Reference proteome</keyword>
<sequence>MMAFFDSLALREIEGWSSDSDSDLSESIILQLHSGFSEHSDYTNWSPITLLPCSPHPTVDEADSAFHLGPLRATATPAVASTPPAPTCEDMASHQQCLSALRHYQDKHLLALSNESDSEDIVCENESSSSEEEEELNESRTSTRQRNAARRRQKTLREERPGAPTKPTSAYIGETSATTRRSKWTTSPPRLPPPLPPPERSTSTLEIQPSGALPTSDIESVERKIYKASQWLRYSYISYSNNKVGEASLVGGRAGTSHKDNPAPSSNKEASLNTALAQRNRDLPPEGCSKDACKEGTSTRNPSSGPGHEHSSHPRAEAPEGTSQGTINGSSVEHS</sequence>
<name>A0A091CMT9_FUKDA</name>
<dbReference type="Proteomes" id="UP000028990">
    <property type="component" value="Unassembled WGS sequence"/>
</dbReference>
<evidence type="ECO:0000313" key="3">
    <source>
        <dbReference type="Proteomes" id="UP000028990"/>
    </source>
</evidence>
<gene>
    <name evidence="2" type="ORF">H920_19421</name>
</gene>
<feature type="compositionally biased region" description="Polar residues" evidence="1">
    <location>
        <begin position="321"/>
        <end position="335"/>
    </location>
</feature>
<feature type="region of interest" description="Disordered" evidence="1">
    <location>
        <begin position="251"/>
        <end position="335"/>
    </location>
</feature>
<organism evidence="2 3">
    <name type="scientific">Fukomys damarensis</name>
    <name type="common">Damaraland mole rat</name>
    <name type="synonym">Cryptomys damarensis</name>
    <dbReference type="NCBI Taxonomy" id="885580"/>
    <lineage>
        <taxon>Eukaryota</taxon>
        <taxon>Metazoa</taxon>
        <taxon>Chordata</taxon>
        <taxon>Craniata</taxon>
        <taxon>Vertebrata</taxon>
        <taxon>Euteleostomi</taxon>
        <taxon>Mammalia</taxon>
        <taxon>Eutheria</taxon>
        <taxon>Euarchontoglires</taxon>
        <taxon>Glires</taxon>
        <taxon>Rodentia</taxon>
        <taxon>Hystricomorpha</taxon>
        <taxon>Bathyergidae</taxon>
        <taxon>Fukomys</taxon>
    </lineage>
</organism>
<protein>
    <submittedName>
        <fullName evidence="2">DDB1-and CUL4-associated factor 5</fullName>
    </submittedName>
</protein>
<feature type="compositionally biased region" description="Basic and acidic residues" evidence="1">
    <location>
        <begin position="307"/>
        <end position="318"/>
    </location>
</feature>